<sequence>MKAEWSRIKKWFKANAPDKLDDLEDAADADDLNDAEERLGVKFPKELRAFYRLQNGTMEFGVFPALEPEEMPFGPVELDDLSVPTSPDDVGSIKIEADPRVKPLYMSPKWFPFASNGGGDYLMLDYDPAAGGTAGQVIQWLHETSERRWVAASLEALLKQVADGLDSGRYVYDEDGEDGLIHRSGSPAA</sequence>
<dbReference type="InterPro" id="IPR018958">
    <property type="entry name" value="Knr4/Smi1-like_dom"/>
</dbReference>
<name>A0A6J4NNW8_9BACT</name>
<proteinExistence type="predicted"/>
<gene>
    <name evidence="2" type="ORF">AVDCRST_MAG64-1173</name>
</gene>
<organism evidence="2">
    <name type="scientific">uncultured Phycisphaerae bacterium</name>
    <dbReference type="NCBI Taxonomy" id="904963"/>
    <lineage>
        <taxon>Bacteria</taxon>
        <taxon>Pseudomonadati</taxon>
        <taxon>Planctomycetota</taxon>
        <taxon>Phycisphaerae</taxon>
        <taxon>environmental samples</taxon>
    </lineage>
</organism>
<feature type="domain" description="Knr4/Smi1-like" evidence="1">
    <location>
        <begin position="26"/>
        <end position="160"/>
    </location>
</feature>
<reference evidence="2" key="1">
    <citation type="submission" date="2020-02" db="EMBL/GenBank/DDBJ databases">
        <authorList>
            <person name="Meier V. D."/>
        </authorList>
    </citation>
    <scope>NUCLEOTIDE SEQUENCE</scope>
    <source>
        <strain evidence="2">AVDCRST_MAG64</strain>
    </source>
</reference>
<dbReference type="AlphaFoldDB" id="A0A6J4NNW8"/>
<dbReference type="PANTHER" id="PTHR47432">
    <property type="entry name" value="CELL WALL ASSEMBLY REGULATOR SMI1"/>
    <property type="match status" value="1"/>
</dbReference>
<protein>
    <recommendedName>
        <fullName evidence="1">Knr4/Smi1-like domain-containing protein</fullName>
    </recommendedName>
</protein>
<dbReference type="InterPro" id="IPR051873">
    <property type="entry name" value="KNR4/SMI1_regulator"/>
</dbReference>
<dbReference type="Gene3D" id="3.40.1580.10">
    <property type="entry name" value="SMI1/KNR4-like"/>
    <property type="match status" value="1"/>
</dbReference>
<dbReference type="SMART" id="SM00860">
    <property type="entry name" value="SMI1_KNR4"/>
    <property type="match status" value="1"/>
</dbReference>
<evidence type="ECO:0000259" key="1">
    <source>
        <dbReference type="SMART" id="SM00860"/>
    </source>
</evidence>
<accession>A0A6J4NNW8</accession>
<dbReference type="InterPro" id="IPR037883">
    <property type="entry name" value="Knr4/Smi1-like_sf"/>
</dbReference>
<dbReference type="Pfam" id="PF09346">
    <property type="entry name" value="SMI1_KNR4"/>
    <property type="match status" value="1"/>
</dbReference>
<evidence type="ECO:0000313" key="2">
    <source>
        <dbReference type="EMBL" id="CAA9390626.1"/>
    </source>
</evidence>
<dbReference type="EMBL" id="CADCUQ010000271">
    <property type="protein sequence ID" value="CAA9390626.1"/>
    <property type="molecule type" value="Genomic_DNA"/>
</dbReference>
<dbReference type="PANTHER" id="PTHR47432:SF1">
    <property type="entry name" value="CELL WALL ASSEMBLY REGULATOR SMI1"/>
    <property type="match status" value="1"/>
</dbReference>
<dbReference type="SUPFAM" id="SSF160631">
    <property type="entry name" value="SMI1/KNR4-like"/>
    <property type="match status" value="1"/>
</dbReference>